<evidence type="ECO:0000256" key="3">
    <source>
        <dbReference type="ARBA" id="ARBA00022629"/>
    </source>
</evidence>
<keyword evidence="3" id="KW-0119">Carbohydrate metabolism</keyword>
<dbReference type="AlphaFoldDB" id="A0A917UV95"/>
<dbReference type="Gene3D" id="1.10.10.10">
    <property type="entry name" value="Winged helix-like DNA-binding domain superfamily/Winged helix DNA-binding domain"/>
    <property type="match status" value="1"/>
</dbReference>
<reference evidence="4" key="1">
    <citation type="journal article" date="2014" name="Int. J. Syst. Evol. Microbiol.">
        <title>Complete genome sequence of Corynebacterium casei LMG S-19264T (=DSM 44701T), isolated from a smear-ripened cheese.</title>
        <authorList>
            <consortium name="US DOE Joint Genome Institute (JGI-PGF)"/>
            <person name="Walter F."/>
            <person name="Albersmeier A."/>
            <person name="Kalinowski J."/>
            <person name="Ruckert C."/>
        </authorList>
    </citation>
    <scope>NUCLEOTIDE SEQUENCE</scope>
    <source>
        <strain evidence="4">JCM 12580</strain>
    </source>
</reference>
<dbReference type="InterPro" id="IPR036390">
    <property type="entry name" value="WH_DNA-bd_sf"/>
</dbReference>
<dbReference type="EMBL" id="BMNQ01000005">
    <property type="protein sequence ID" value="GGJ87737.1"/>
    <property type="molecule type" value="Genomic_DNA"/>
</dbReference>
<evidence type="ECO:0000313" key="5">
    <source>
        <dbReference type="Proteomes" id="UP000658382"/>
    </source>
</evidence>
<gene>
    <name evidence="4" type="primary">xylR</name>
    <name evidence="4" type="ORF">GCM10007063_07710</name>
</gene>
<dbReference type="InterPro" id="IPR036388">
    <property type="entry name" value="WH-like_DNA-bd_sf"/>
</dbReference>
<sequence>MVIGDGAYIKKINRSLILQKIIEHQQISRANLSKITGLNKATISVQVSDLLDEDLIYETRPEHNSVGRRPILLSINQTAGYLLGVDFDYKNIQFTVADLIGNFVENNTINFDTEDYNEATSLLKEQIQSYQTKYAFSRYGLISCVIGIHGTVGKDEEINFIPKYQWSKVNLKKDLQNELDIHLIIENNANLSAFAEKVFHHPHNHNQSSHLLSIMLSSGIGAGRMIDWDMDKGCHGYTGEMGHMIISPFGPRCKCGNNGCWELYASEPILFNKLSEQLNKPHITHRDIKQLINKKDPVTHELFHEYIFYVAIGLNNVINLYNPGTVVLNSRVLKAYPNAIQKIKENMTSNVSQYDNIVLSELGRKACVIGACALGIQHFLGVSELFLSHHK</sequence>
<name>A0A917UV95_9BACI</name>
<evidence type="ECO:0000256" key="2">
    <source>
        <dbReference type="ARBA" id="ARBA00006479"/>
    </source>
</evidence>
<evidence type="ECO:0000256" key="1">
    <source>
        <dbReference type="ARBA" id="ARBA00002486"/>
    </source>
</evidence>
<dbReference type="InterPro" id="IPR000600">
    <property type="entry name" value="ROK"/>
</dbReference>
<dbReference type="SUPFAM" id="SSF53067">
    <property type="entry name" value="Actin-like ATPase domain"/>
    <property type="match status" value="1"/>
</dbReference>
<organism evidence="4 5">
    <name type="scientific">Lentibacillus kapialis</name>
    <dbReference type="NCBI Taxonomy" id="340214"/>
    <lineage>
        <taxon>Bacteria</taxon>
        <taxon>Bacillati</taxon>
        <taxon>Bacillota</taxon>
        <taxon>Bacilli</taxon>
        <taxon>Bacillales</taxon>
        <taxon>Bacillaceae</taxon>
        <taxon>Lentibacillus</taxon>
    </lineage>
</organism>
<reference evidence="4" key="2">
    <citation type="submission" date="2020-09" db="EMBL/GenBank/DDBJ databases">
        <authorList>
            <person name="Sun Q."/>
            <person name="Ohkuma M."/>
        </authorList>
    </citation>
    <scope>NUCLEOTIDE SEQUENCE</scope>
    <source>
        <strain evidence="4">JCM 12580</strain>
    </source>
</reference>
<dbReference type="PANTHER" id="PTHR18964:SF149">
    <property type="entry name" value="BIFUNCTIONAL UDP-N-ACETYLGLUCOSAMINE 2-EPIMERASE_N-ACETYLMANNOSAMINE KINASE"/>
    <property type="match status" value="1"/>
</dbReference>
<protein>
    <submittedName>
        <fullName evidence="4">Xylose repressor</fullName>
    </submittedName>
</protein>
<comment type="function">
    <text evidence="1">Transcriptional repressor of xylose-utilizing enzymes.</text>
</comment>
<evidence type="ECO:0000313" key="4">
    <source>
        <dbReference type="EMBL" id="GGJ87737.1"/>
    </source>
</evidence>
<dbReference type="GO" id="GO:0042732">
    <property type="term" value="P:D-xylose metabolic process"/>
    <property type="evidence" value="ECO:0007669"/>
    <property type="project" value="UniProtKB-KW"/>
</dbReference>
<dbReference type="SUPFAM" id="SSF46785">
    <property type="entry name" value="Winged helix' DNA-binding domain"/>
    <property type="match status" value="1"/>
</dbReference>
<dbReference type="InterPro" id="IPR043129">
    <property type="entry name" value="ATPase_NBD"/>
</dbReference>
<dbReference type="Gene3D" id="3.30.420.40">
    <property type="match status" value="2"/>
</dbReference>
<dbReference type="Pfam" id="PF00480">
    <property type="entry name" value="ROK"/>
    <property type="match status" value="1"/>
</dbReference>
<comment type="caution">
    <text evidence="4">The sequence shown here is derived from an EMBL/GenBank/DDBJ whole genome shotgun (WGS) entry which is preliminary data.</text>
</comment>
<dbReference type="RefSeq" id="WP_188631750.1">
    <property type="nucleotide sequence ID" value="NZ_BMNQ01000005.1"/>
</dbReference>
<accession>A0A917UV95</accession>
<comment type="similarity">
    <text evidence="2">Belongs to the ROK (NagC/XylR) family.</text>
</comment>
<dbReference type="PANTHER" id="PTHR18964">
    <property type="entry name" value="ROK (REPRESSOR, ORF, KINASE) FAMILY"/>
    <property type="match status" value="1"/>
</dbReference>
<proteinExistence type="inferred from homology"/>
<dbReference type="Proteomes" id="UP000658382">
    <property type="component" value="Unassembled WGS sequence"/>
</dbReference>
<keyword evidence="3" id="KW-0859">Xylose metabolism</keyword>
<keyword evidence="5" id="KW-1185">Reference proteome</keyword>